<feature type="compositionally biased region" description="Polar residues" evidence="1">
    <location>
        <begin position="116"/>
        <end position="130"/>
    </location>
</feature>
<sequence>MTSAGKVAKKPDKKVAKKNPSHWLSIGIIALLVGGTISAKHVFLVDEDIEITTKFSGQSWQISSQSLRKAVGDLDRFTHQYLDPIGANIGQQSQQLLIQAGNALSERKDWCIPRPQFSSTSANPKDLNSTDSERSTTEKAKTRSNKLSAQSKKDRVANQPNSDRSSQDWCITTGTKK</sequence>
<proteinExistence type="predicted"/>
<accession>A0A2T1GFZ9</accession>
<reference evidence="2 3" key="1">
    <citation type="submission" date="2018-03" db="EMBL/GenBank/DDBJ databases">
        <title>The ancient ancestry and fast evolution of plastids.</title>
        <authorList>
            <person name="Moore K.R."/>
            <person name="Magnabosco C."/>
            <person name="Momper L."/>
            <person name="Gold D.A."/>
            <person name="Bosak T."/>
            <person name="Fournier G.P."/>
        </authorList>
    </citation>
    <scope>NUCLEOTIDE SEQUENCE [LARGE SCALE GENOMIC DNA]</scope>
    <source>
        <strain evidence="2 3">CCALA 037</strain>
    </source>
</reference>
<evidence type="ECO:0000313" key="3">
    <source>
        <dbReference type="Proteomes" id="UP000238937"/>
    </source>
</evidence>
<protein>
    <submittedName>
        <fullName evidence="2">Uncharacterized protein</fullName>
    </submittedName>
</protein>
<feature type="compositionally biased region" description="Basic and acidic residues" evidence="1">
    <location>
        <begin position="131"/>
        <end position="141"/>
    </location>
</feature>
<evidence type="ECO:0000313" key="2">
    <source>
        <dbReference type="EMBL" id="PSB56506.1"/>
    </source>
</evidence>
<comment type="caution">
    <text evidence="2">The sequence shown here is derived from an EMBL/GenBank/DDBJ whole genome shotgun (WGS) entry which is preliminary data.</text>
</comment>
<evidence type="ECO:0000256" key="1">
    <source>
        <dbReference type="SAM" id="MobiDB-lite"/>
    </source>
</evidence>
<dbReference type="AlphaFoldDB" id="A0A2T1GFZ9"/>
<name>A0A2T1GFZ9_9CYAN</name>
<gene>
    <name evidence="2" type="ORF">C7B77_11655</name>
</gene>
<keyword evidence="3" id="KW-1185">Reference proteome</keyword>
<organism evidence="2 3">
    <name type="scientific">Chamaesiphon polymorphus CCALA 037</name>
    <dbReference type="NCBI Taxonomy" id="2107692"/>
    <lineage>
        <taxon>Bacteria</taxon>
        <taxon>Bacillati</taxon>
        <taxon>Cyanobacteriota</taxon>
        <taxon>Cyanophyceae</taxon>
        <taxon>Gomontiellales</taxon>
        <taxon>Chamaesiphonaceae</taxon>
        <taxon>Chamaesiphon</taxon>
    </lineage>
</organism>
<dbReference type="EMBL" id="PVWO01000122">
    <property type="protein sequence ID" value="PSB56506.1"/>
    <property type="molecule type" value="Genomic_DNA"/>
</dbReference>
<feature type="compositionally biased region" description="Polar residues" evidence="1">
    <location>
        <begin position="158"/>
        <end position="177"/>
    </location>
</feature>
<dbReference type="RefSeq" id="WP_106304468.1">
    <property type="nucleotide sequence ID" value="NZ_PVWO01000122.1"/>
</dbReference>
<dbReference type="OrthoDB" id="9842519at2"/>
<feature type="region of interest" description="Disordered" evidence="1">
    <location>
        <begin position="114"/>
        <end position="177"/>
    </location>
</feature>
<dbReference type="Proteomes" id="UP000238937">
    <property type="component" value="Unassembled WGS sequence"/>
</dbReference>